<sequence length="256" mass="27481">MLDFFLSGLPDALNGWQVVLLVVTAAFTSYLTASVGVGGGVFLLAVLSLTMPVAAIIPVHGLVQFGSNANRALMLWRHISWRCVLFFMPGALLGAALAALFLVQLPLPVLQLAIASFILYLVWGPKLPRLMLGDWGTLVAGGLTTFLSHFVGATGPLVAAFIKQKHADDRQTSVATFAATMVLQHGPKAVVYGAAGFVFREWLLLVLLMIAAGALGTKLGLLQLARLTDRRFTLLFNTVLTLLCLRLLWQATNGLL</sequence>
<organism evidence="9 10">
    <name type="scientific">Thiopseudomonas denitrificans</name>
    <dbReference type="NCBI Taxonomy" id="1501432"/>
    <lineage>
        <taxon>Bacteria</taxon>
        <taxon>Pseudomonadati</taxon>
        <taxon>Pseudomonadota</taxon>
        <taxon>Gammaproteobacteria</taxon>
        <taxon>Pseudomonadales</taxon>
        <taxon>Pseudomonadaceae</taxon>
        <taxon>Thiopseudomonas</taxon>
    </lineage>
</organism>
<evidence type="ECO:0000313" key="9">
    <source>
        <dbReference type="EMBL" id="TDQ39624.1"/>
    </source>
</evidence>
<name>A0A4R6U979_9GAMM</name>
<feature type="transmembrane region" description="Helical" evidence="8">
    <location>
        <begin position="137"/>
        <end position="162"/>
    </location>
</feature>
<dbReference type="Pfam" id="PF01925">
    <property type="entry name" value="TauE"/>
    <property type="match status" value="1"/>
</dbReference>
<evidence type="ECO:0000313" key="10">
    <source>
        <dbReference type="Proteomes" id="UP000294575"/>
    </source>
</evidence>
<comment type="subcellular location">
    <subcellularLocation>
        <location evidence="1 8">Cell membrane</location>
        <topology evidence="1 8">Multi-pass membrane protein</topology>
    </subcellularLocation>
</comment>
<dbReference type="Proteomes" id="UP000294575">
    <property type="component" value="Unassembled WGS sequence"/>
</dbReference>
<evidence type="ECO:0000256" key="5">
    <source>
        <dbReference type="ARBA" id="ARBA00022692"/>
    </source>
</evidence>
<keyword evidence="7 8" id="KW-0472">Membrane</keyword>
<evidence type="ECO:0000256" key="2">
    <source>
        <dbReference type="ARBA" id="ARBA00009142"/>
    </source>
</evidence>
<feature type="transmembrane region" description="Helical" evidence="8">
    <location>
        <begin position="234"/>
        <end position="252"/>
    </location>
</feature>
<protein>
    <recommendedName>
        <fullName evidence="8">Probable membrane transporter protein</fullName>
    </recommendedName>
</protein>
<reference evidence="9 10" key="1">
    <citation type="submission" date="2019-03" db="EMBL/GenBank/DDBJ databases">
        <title>Genomic Encyclopedia of Type Strains, Phase IV (KMG-IV): sequencing the most valuable type-strain genomes for metagenomic binning, comparative biology and taxonomic classification.</title>
        <authorList>
            <person name="Goeker M."/>
        </authorList>
    </citation>
    <scope>NUCLEOTIDE SEQUENCE [LARGE SCALE GENOMIC DNA]</scope>
    <source>
        <strain evidence="9 10">DSM 28679</strain>
    </source>
</reference>
<feature type="transmembrane region" description="Helical" evidence="8">
    <location>
        <begin position="12"/>
        <end position="33"/>
    </location>
</feature>
<dbReference type="EMBL" id="SNYK01000002">
    <property type="protein sequence ID" value="TDQ39624.1"/>
    <property type="molecule type" value="Genomic_DNA"/>
</dbReference>
<evidence type="ECO:0000256" key="6">
    <source>
        <dbReference type="ARBA" id="ARBA00022989"/>
    </source>
</evidence>
<feature type="transmembrane region" description="Helical" evidence="8">
    <location>
        <begin position="39"/>
        <end position="63"/>
    </location>
</feature>
<dbReference type="PANTHER" id="PTHR30269">
    <property type="entry name" value="TRANSMEMBRANE PROTEIN YFCA"/>
    <property type="match status" value="1"/>
</dbReference>
<keyword evidence="5 8" id="KW-0812">Transmembrane</keyword>
<gene>
    <name evidence="9" type="ORF">DFQ45_102326</name>
</gene>
<dbReference type="GO" id="GO:0005886">
    <property type="term" value="C:plasma membrane"/>
    <property type="evidence" value="ECO:0007669"/>
    <property type="project" value="UniProtKB-SubCell"/>
</dbReference>
<dbReference type="AlphaFoldDB" id="A0A4R6U979"/>
<comment type="caution">
    <text evidence="9">The sequence shown here is derived from an EMBL/GenBank/DDBJ whole genome shotgun (WGS) entry which is preliminary data.</text>
</comment>
<keyword evidence="6 8" id="KW-1133">Transmembrane helix</keyword>
<evidence type="ECO:0000256" key="7">
    <source>
        <dbReference type="ARBA" id="ARBA00023136"/>
    </source>
</evidence>
<dbReference type="InterPro" id="IPR052017">
    <property type="entry name" value="TSUP"/>
</dbReference>
<evidence type="ECO:0000256" key="1">
    <source>
        <dbReference type="ARBA" id="ARBA00004651"/>
    </source>
</evidence>
<feature type="transmembrane region" description="Helical" evidence="8">
    <location>
        <begin position="109"/>
        <end position="125"/>
    </location>
</feature>
<dbReference type="InterPro" id="IPR002781">
    <property type="entry name" value="TM_pro_TauE-like"/>
</dbReference>
<keyword evidence="3" id="KW-0813">Transport</keyword>
<accession>A0A4R6U979</accession>
<keyword evidence="10" id="KW-1185">Reference proteome</keyword>
<evidence type="ECO:0000256" key="4">
    <source>
        <dbReference type="ARBA" id="ARBA00022475"/>
    </source>
</evidence>
<keyword evidence="4 8" id="KW-1003">Cell membrane</keyword>
<dbReference type="OrthoDB" id="6197550at2"/>
<evidence type="ECO:0000256" key="3">
    <source>
        <dbReference type="ARBA" id="ARBA00022448"/>
    </source>
</evidence>
<comment type="similarity">
    <text evidence="2 8">Belongs to the 4-toluene sulfonate uptake permease (TSUP) (TC 2.A.102) family.</text>
</comment>
<dbReference type="PANTHER" id="PTHR30269:SF23">
    <property type="entry name" value="MEMBRANE TRANSPORTER PROTEIN YDHB-RELATED"/>
    <property type="match status" value="1"/>
</dbReference>
<feature type="transmembrane region" description="Helical" evidence="8">
    <location>
        <begin position="84"/>
        <end position="103"/>
    </location>
</feature>
<dbReference type="RefSeq" id="WP_101496575.1">
    <property type="nucleotide sequence ID" value="NZ_LNJZ01000006.1"/>
</dbReference>
<evidence type="ECO:0000256" key="8">
    <source>
        <dbReference type="RuleBase" id="RU363041"/>
    </source>
</evidence>
<proteinExistence type="inferred from homology"/>